<evidence type="ECO:0000256" key="16">
    <source>
        <dbReference type="ARBA" id="ARBA00023187"/>
    </source>
</evidence>
<dbReference type="Gene3D" id="3.30.200.20">
    <property type="entry name" value="Phosphorylase Kinase, domain 1"/>
    <property type="match status" value="1"/>
</dbReference>
<reference evidence="25 26" key="1">
    <citation type="journal article" date="2015" name="Proc. Natl. Acad. Sci. U.S.A.">
        <title>The resurrection genome of Boea hygrometrica: A blueprint for survival of dehydration.</title>
        <authorList>
            <person name="Xiao L."/>
            <person name="Yang G."/>
            <person name="Zhang L."/>
            <person name="Yang X."/>
            <person name="Zhao S."/>
            <person name="Ji Z."/>
            <person name="Zhou Q."/>
            <person name="Hu M."/>
            <person name="Wang Y."/>
            <person name="Chen M."/>
            <person name="Xu Y."/>
            <person name="Jin H."/>
            <person name="Xiao X."/>
            <person name="Hu G."/>
            <person name="Bao F."/>
            <person name="Hu Y."/>
            <person name="Wan P."/>
            <person name="Li L."/>
            <person name="Deng X."/>
            <person name="Kuang T."/>
            <person name="Xiang C."/>
            <person name="Zhu J.K."/>
            <person name="Oliver M.J."/>
            <person name="He Y."/>
        </authorList>
    </citation>
    <scope>NUCLEOTIDE SEQUENCE [LARGE SCALE GENOMIC DNA]</scope>
    <source>
        <strain evidence="26">cv. XS01</strain>
    </source>
</reference>
<dbReference type="AlphaFoldDB" id="A0A2Z7DF72"/>
<comment type="subunit">
    <text evidence="21">Interacts with CLK1 C-terminus. Associates with the U5 snRNP and NCOR1 deacetylase complexes. Identified in the spliceosome C complex.</text>
</comment>
<feature type="coiled-coil region" evidence="22">
    <location>
        <begin position="494"/>
        <end position="525"/>
    </location>
</feature>
<evidence type="ECO:0000256" key="22">
    <source>
        <dbReference type="SAM" id="Coils"/>
    </source>
</evidence>
<evidence type="ECO:0000256" key="14">
    <source>
        <dbReference type="ARBA" id="ARBA00022843"/>
    </source>
</evidence>
<dbReference type="InterPro" id="IPR000719">
    <property type="entry name" value="Prot_kinase_dom"/>
</dbReference>
<keyword evidence="9" id="KW-0808">Transferase</keyword>
<feature type="region of interest" description="Disordered" evidence="23">
    <location>
        <begin position="278"/>
        <end position="481"/>
    </location>
</feature>
<evidence type="ECO:0000256" key="7">
    <source>
        <dbReference type="ARBA" id="ARBA00022553"/>
    </source>
</evidence>
<keyword evidence="11" id="KW-0547">Nucleotide-binding</keyword>
<evidence type="ECO:0000256" key="8">
    <source>
        <dbReference type="ARBA" id="ARBA00022664"/>
    </source>
</evidence>
<feature type="compositionally biased region" description="Basic and acidic residues" evidence="23">
    <location>
        <begin position="434"/>
        <end position="461"/>
    </location>
</feature>
<feature type="region of interest" description="Disordered" evidence="23">
    <location>
        <begin position="530"/>
        <end position="563"/>
    </location>
</feature>
<dbReference type="Pfam" id="PF00069">
    <property type="entry name" value="Pkinase"/>
    <property type="match status" value="1"/>
</dbReference>
<gene>
    <name evidence="25" type="ORF">F511_12375</name>
</gene>
<dbReference type="GO" id="GO:0045292">
    <property type="term" value="P:mRNA cis splicing, via spliceosome"/>
    <property type="evidence" value="ECO:0007669"/>
    <property type="project" value="InterPro"/>
</dbReference>
<evidence type="ECO:0000256" key="21">
    <source>
        <dbReference type="ARBA" id="ARBA00046964"/>
    </source>
</evidence>
<keyword evidence="15" id="KW-0007">Acetylation</keyword>
<keyword evidence="22" id="KW-0175">Coiled coil</keyword>
<keyword evidence="12" id="KW-0418">Kinase</keyword>
<evidence type="ECO:0000256" key="20">
    <source>
        <dbReference type="ARBA" id="ARBA00031858"/>
    </source>
</evidence>
<evidence type="ECO:0000256" key="10">
    <source>
        <dbReference type="ARBA" id="ARBA00022728"/>
    </source>
</evidence>
<evidence type="ECO:0000256" key="18">
    <source>
        <dbReference type="ARBA" id="ARBA00023596"/>
    </source>
</evidence>
<keyword evidence="26" id="KW-1185">Reference proteome</keyword>
<keyword evidence="7" id="KW-0597">Phosphoprotein</keyword>
<feature type="compositionally biased region" description="Basic and acidic residues" evidence="23">
    <location>
        <begin position="279"/>
        <end position="309"/>
    </location>
</feature>
<dbReference type="InterPro" id="IPR011009">
    <property type="entry name" value="Kinase-like_dom_sf"/>
</dbReference>
<evidence type="ECO:0000256" key="11">
    <source>
        <dbReference type="ARBA" id="ARBA00022741"/>
    </source>
</evidence>
<evidence type="ECO:0000256" key="3">
    <source>
        <dbReference type="ARBA" id="ARBA00012513"/>
    </source>
</evidence>
<evidence type="ECO:0000256" key="6">
    <source>
        <dbReference type="ARBA" id="ARBA00022527"/>
    </source>
</evidence>
<keyword evidence="10" id="KW-0747">Spliceosome</keyword>
<dbReference type="FunFam" id="3.30.200.20:FF:000123">
    <property type="entry name" value="serine/threonine-protein kinase PRP4 homolog"/>
    <property type="match status" value="1"/>
</dbReference>
<sequence>MATDSEPTGRKHHRSASPDNTDEHSKRRKHRHHRHRHHRHKSKKDNEEVPTDELEVGRIETDEVKDRELGNSEDESGAVGDISVLNGFRFTGVDYEMEEGEIVEEDDLSRYVEGEFEKSKKNLDSDVESGEIQNLQDNDSNLEVSEDNVISLDKNSRKLDSGGEDSKINDYPDKERASSLDHQANRYCSHNNHKGVHMFLSVEDRTTRKLDLVYPSGQRKSSSSEKRHRVVSSFQSHEEYLNGYSPRSLSQSPVRTRERSRSRSILCEPCNLEDTYLPELKRRNNPGDERMMASDRNNSDSSRDDMRSKEMKHHSSRYSEGTERSYKRDGHDKHRKGSKERDSVKDRGRTRVDEREKEREWEKERESERERERDRYRDRDRLDKERERERGKERERERGKERERERERRGRGEERERRGKGGTRILIEMYDDDVSFRDRDDDSRHRRNIEDHSRERFRKSNLENMGNNSNSGQKEAENIKRDEDIQEDYQDKIVMQLAEQEEDELERIEESRRRKQAILEKYKNKICQKDEQNSEETVKKQDGLSSEQVASAEVAPDSIDNQVEGSEISVLEPNFSVGKSPLQNGFSAIQRLAGTSGLGDGSPKSERSVDIFCDDIFGESPAVVRKAGKADNAAVEKNELHDNWDDAEGYYGYRFGEILDGRYEIIAAHGRGVFSTVVRAKDLKAKPSDPEVAIKIIRNNETMYKAGMEELVILKKLVKADPENKRHCVRFHSTFKYRNHLCLVFESLHMNLREVLKKFGRNIGLKLTAVRTYAKQLFIALKHLKNCSVLHCDIKPDNMLVNEAKNILKLCDFGNAMFAGKNEITPYLVSRFYRAPEIILGLPYDHPMDIWSVGCCLFELYTGKVLFPGATNNDMLRLHMELKGSFPKRMLRKWYDFSYVVQGAFADQHFDQDLNFLATEEDPVTKKVIRRLIVNVKPKDFGALLQGSPGEDPKMLANFKDLMEKIFVLDPDKRLSVSQALSHPFITGK</sequence>
<keyword evidence="13" id="KW-0067">ATP-binding</keyword>
<dbReference type="EMBL" id="KQ986745">
    <property type="protein sequence ID" value="KZV58548.1"/>
    <property type="molecule type" value="Genomic_DNA"/>
</dbReference>
<dbReference type="GO" id="GO:0005694">
    <property type="term" value="C:chromosome"/>
    <property type="evidence" value="ECO:0007669"/>
    <property type="project" value="UniProtKB-SubCell"/>
</dbReference>
<feature type="region of interest" description="Disordered" evidence="23">
    <location>
        <begin position="118"/>
        <end position="180"/>
    </location>
</feature>
<evidence type="ECO:0000256" key="12">
    <source>
        <dbReference type="ARBA" id="ARBA00022777"/>
    </source>
</evidence>
<proteinExistence type="inferred from homology"/>
<keyword evidence="17" id="KW-0539">Nucleus</keyword>
<evidence type="ECO:0000256" key="17">
    <source>
        <dbReference type="ARBA" id="ARBA00023242"/>
    </source>
</evidence>
<evidence type="ECO:0000256" key="15">
    <source>
        <dbReference type="ARBA" id="ARBA00022990"/>
    </source>
</evidence>
<feature type="domain" description="Protein kinase" evidence="24">
    <location>
        <begin position="663"/>
        <end position="986"/>
    </location>
</feature>
<dbReference type="PROSITE" id="PS50011">
    <property type="entry name" value="PROTEIN_KINASE_DOM"/>
    <property type="match status" value="1"/>
</dbReference>
<comment type="subcellular location">
    <subcellularLocation>
        <location evidence="2">Chromosome</location>
    </subcellularLocation>
    <subcellularLocation>
        <location evidence="1">Nucleus</location>
    </subcellularLocation>
</comment>
<dbReference type="InterPro" id="IPR044092">
    <property type="entry name" value="STKc_PRP4"/>
</dbReference>
<organism evidence="25 26">
    <name type="scientific">Dorcoceras hygrometricum</name>
    <dbReference type="NCBI Taxonomy" id="472368"/>
    <lineage>
        <taxon>Eukaryota</taxon>
        <taxon>Viridiplantae</taxon>
        <taxon>Streptophyta</taxon>
        <taxon>Embryophyta</taxon>
        <taxon>Tracheophyta</taxon>
        <taxon>Spermatophyta</taxon>
        <taxon>Magnoliopsida</taxon>
        <taxon>eudicotyledons</taxon>
        <taxon>Gunneridae</taxon>
        <taxon>Pentapetalae</taxon>
        <taxon>asterids</taxon>
        <taxon>lamiids</taxon>
        <taxon>Lamiales</taxon>
        <taxon>Gesneriaceae</taxon>
        <taxon>Didymocarpoideae</taxon>
        <taxon>Trichosporeae</taxon>
        <taxon>Loxocarpinae</taxon>
        <taxon>Dorcoceras</taxon>
    </lineage>
</organism>
<evidence type="ECO:0000256" key="19">
    <source>
        <dbReference type="ARBA" id="ARBA00023637"/>
    </source>
</evidence>
<evidence type="ECO:0000256" key="5">
    <source>
        <dbReference type="ARBA" id="ARBA00022499"/>
    </source>
</evidence>
<dbReference type="GO" id="GO:0005524">
    <property type="term" value="F:ATP binding"/>
    <property type="evidence" value="ECO:0007669"/>
    <property type="project" value="UniProtKB-KW"/>
</dbReference>
<dbReference type="EC" id="2.7.11.1" evidence="3"/>
<keyword evidence="6" id="KW-0723">Serine/threonine-protein kinase</keyword>
<feature type="compositionally biased region" description="Basic and acidic residues" evidence="23">
    <location>
        <begin position="339"/>
        <end position="419"/>
    </location>
</feature>
<evidence type="ECO:0000313" key="25">
    <source>
        <dbReference type="EMBL" id="KZV58548.1"/>
    </source>
</evidence>
<evidence type="ECO:0000256" key="1">
    <source>
        <dbReference type="ARBA" id="ARBA00004123"/>
    </source>
</evidence>
<dbReference type="PROSITE" id="PS00108">
    <property type="entry name" value="PROTEIN_KINASE_ST"/>
    <property type="match status" value="1"/>
</dbReference>
<evidence type="ECO:0000256" key="9">
    <source>
        <dbReference type="ARBA" id="ARBA00022679"/>
    </source>
</evidence>
<protein>
    <recommendedName>
        <fullName evidence="19">Serine/threonine-protein kinase PRP4 homolog</fullName>
        <ecNumber evidence="3">2.7.11.1</ecNumber>
    </recommendedName>
    <alternativeName>
        <fullName evidence="20">PRP4 pre-mRNA-processing factor 4 homolog</fullName>
    </alternativeName>
</protein>
<evidence type="ECO:0000256" key="13">
    <source>
        <dbReference type="ARBA" id="ARBA00022840"/>
    </source>
</evidence>
<dbReference type="OrthoDB" id="3967at2759"/>
<feature type="compositionally biased region" description="Basic residues" evidence="23">
    <location>
        <begin position="26"/>
        <end position="43"/>
    </location>
</feature>
<dbReference type="InterPro" id="IPR050494">
    <property type="entry name" value="Ser_Thr_dual-spec_kinase"/>
</dbReference>
<dbReference type="GO" id="GO:0004674">
    <property type="term" value="F:protein serine/threonine kinase activity"/>
    <property type="evidence" value="ECO:0007669"/>
    <property type="project" value="UniProtKB-KW"/>
</dbReference>
<keyword evidence="14" id="KW-0832">Ubl conjugation</keyword>
<evidence type="ECO:0000256" key="23">
    <source>
        <dbReference type="SAM" id="MobiDB-lite"/>
    </source>
</evidence>
<keyword evidence="8" id="KW-0507">mRNA processing</keyword>
<comment type="similarity">
    <text evidence="18">Belongs to the protein kinase superfamily. CMGC Ser/Thr protein kinase family.</text>
</comment>
<feature type="compositionally biased region" description="Polar residues" evidence="23">
    <location>
        <begin position="245"/>
        <end position="254"/>
    </location>
</feature>
<dbReference type="PANTHER" id="PTHR24058">
    <property type="entry name" value="DUAL SPECIFICITY PROTEIN KINASE"/>
    <property type="match status" value="1"/>
</dbReference>
<evidence type="ECO:0000313" key="26">
    <source>
        <dbReference type="Proteomes" id="UP000250235"/>
    </source>
</evidence>
<evidence type="ECO:0000259" key="24">
    <source>
        <dbReference type="PROSITE" id="PS50011"/>
    </source>
</evidence>
<dbReference type="PANTHER" id="PTHR24058:SF103">
    <property type="entry name" value="SERINE_THREONINE-PROTEIN KINASE PRP4 HOMOLOG"/>
    <property type="match status" value="1"/>
</dbReference>
<dbReference type="SUPFAM" id="SSF56112">
    <property type="entry name" value="Protein kinase-like (PK-like)"/>
    <property type="match status" value="1"/>
</dbReference>
<feature type="region of interest" description="Disordered" evidence="23">
    <location>
        <begin position="1"/>
        <end position="83"/>
    </location>
</feature>
<feature type="compositionally biased region" description="Polar residues" evidence="23">
    <location>
        <begin position="131"/>
        <end position="143"/>
    </location>
</feature>
<feature type="region of interest" description="Disordered" evidence="23">
    <location>
        <begin position="242"/>
        <end position="263"/>
    </location>
</feature>
<dbReference type="GO" id="GO:0005681">
    <property type="term" value="C:spliceosomal complex"/>
    <property type="evidence" value="ECO:0007669"/>
    <property type="project" value="UniProtKB-KW"/>
</dbReference>
<feature type="compositionally biased region" description="Basic and acidic residues" evidence="23">
    <location>
        <begin position="154"/>
        <end position="179"/>
    </location>
</feature>
<feature type="compositionally biased region" description="Basic and acidic residues" evidence="23">
    <location>
        <begin position="55"/>
        <end position="70"/>
    </location>
</feature>
<feature type="compositionally biased region" description="Basic and acidic residues" evidence="23">
    <location>
        <begin position="530"/>
        <end position="542"/>
    </location>
</feature>
<keyword evidence="4" id="KW-0158">Chromosome</keyword>
<feature type="compositionally biased region" description="Polar residues" evidence="23">
    <location>
        <begin position="462"/>
        <end position="473"/>
    </location>
</feature>
<evidence type="ECO:0000256" key="2">
    <source>
        <dbReference type="ARBA" id="ARBA00004286"/>
    </source>
</evidence>
<feature type="compositionally biased region" description="Basic and acidic residues" evidence="23">
    <location>
        <begin position="320"/>
        <end position="332"/>
    </location>
</feature>
<dbReference type="Gene3D" id="1.10.510.10">
    <property type="entry name" value="Transferase(Phosphotransferase) domain 1"/>
    <property type="match status" value="1"/>
</dbReference>
<name>A0A2Z7DF72_9LAMI</name>
<dbReference type="Proteomes" id="UP000250235">
    <property type="component" value="Unassembled WGS sequence"/>
</dbReference>
<dbReference type="FunFam" id="1.10.510.10:FF:000078">
    <property type="entry name" value="Serine/threonine-protein kinase PRP4 homolog"/>
    <property type="match status" value="1"/>
</dbReference>
<keyword evidence="16" id="KW-0508">mRNA splicing</keyword>
<dbReference type="InterPro" id="IPR008271">
    <property type="entry name" value="Ser/Thr_kinase_AS"/>
</dbReference>
<dbReference type="SMART" id="SM00220">
    <property type="entry name" value="S_TKc"/>
    <property type="match status" value="1"/>
</dbReference>
<evidence type="ECO:0000256" key="4">
    <source>
        <dbReference type="ARBA" id="ARBA00022454"/>
    </source>
</evidence>
<accession>A0A2Z7DF72</accession>
<keyword evidence="5" id="KW-1017">Isopeptide bond</keyword>
<dbReference type="CDD" id="cd14135">
    <property type="entry name" value="STKc_PRP4"/>
    <property type="match status" value="1"/>
</dbReference>